<keyword evidence="2" id="KW-1185">Reference proteome</keyword>
<name>A0A812Y6T0_SYMPI</name>
<organism evidence="1 2">
    <name type="scientific">Symbiodinium pilosum</name>
    <name type="common">Dinoflagellate</name>
    <dbReference type="NCBI Taxonomy" id="2952"/>
    <lineage>
        <taxon>Eukaryota</taxon>
        <taxon>Sar</taxon>
        <taxon>Alveolata</taxon>
        <taxon>Dinophyceae</taxon>
        <taxon>Suessiales</taxon>
        <taxon>Symbiodiniaceae</taxon>
        <taxon>Symbiodinium</taxon>
    </lineage>
</organism>
<dbReference type="OrthoDB" id="446150at2759"/>
<sequence length="118" mass="13048">MCRCLTLISKILCRVILEGSTVVMKAINTNSEVELKKAISLAPRGQRAKQLLEVSVGTQSISPLYWSIDSGSLAVANAIIEDLLIIRADREVYYYGCDALFTRHPEARLPPCESASRH</sequence>
<dbReference type="Proteomes" id="UP000649617">
    <property type="component" value="Unassembled WGS sequence"/>
</dbReference>
<dbReference type="AlphaFoldDB" id="A0A812Y6T0"/>
<protein>
    <submittedName>
        <fullName evidence="1">Uncharacterized protein</fullName>
    </submittedName>
</protein>
<evidence type="ECO:0000313" key="2">
    <source>
        <dbReference type="Proteomes" id="UP000649617"/>
    </source>
</evidence>
<accession>A0A812Y6T0</accession>
<reference evidence="1" key="1">
    <citation type="submission" date="2021-02" db="EMBL/GenBank/DDBJ databases">
        <authorList>
            <person name="Dougan E. K."/>
            <person name="Rhodes N."/>
            <person name="Thang M."/>
            <person name="Chan C."/>
        </authorList>
    </citation>
    <scope>NUCLEOTIDE SEQUENCE</scope>
</reference>
<comment type="caution">
    <text evidence="1">The sequence shown here is derived from an EMBL/GenBank/DDBJ whole genome shotgun (WGS) entry which is preliminary data.</text>
</comment>
<proteinExistence type="predicted"/>
<dbReference type="EMBL" id="CAJNIZ010047137">
    <property type="protein sequence ID" value="CAE7763083.1"/>
    <property type="molecule type" value="Genomic_DNA"/>
</dbReference>
<evidence type="ECO:0000313" key="1">
    <source>
        <dbReference type="EMBL" id="CAE7763083.1"/>
    </source>
</evidence>
<gene>
    <name evidence="1" type="ORF">SPIL2461_LOCUS22307</name>
</gene>